<reference evidence="1 2" key="1">
    <citation type="submission" date="2018-05" db="EMBL/GenBank/DDBJ databases">
        <title>Lujinxingia marina gen. nov. sp. nov., a new facultative anaerobic member of the class Deltaproteobacteria, and proposal of Lujinxingaceae fam. nov.</title>
        <authorList>
            <person name="Li C.-M."/>
        </authorList>
    </citation>
    <scope>NUCLEOTIDE SEQUENCE [LARGE SCALE GENOMIC DNA]</scope>
    <source>
        <strain evidence="1 2">B210</strain>
    </source>
</reference>
<evidence type="ECO:0008006" key="3">
    <source>
        <dbReference type="Google" id="ProtNLM"/>
    </source>
</evidence>
<protein>
    <recommendedName>
        <fullName evidence="3">Porin domain-containing protein</fullName>
    </recommendedName>
</protein>
<dbReference type="Proteomes" id="UP000249169">
    <property type="component" value="Unassembled WGS sequence"/>
</dbReference>
<comment type="caution">
    <text evidence="1">The sequence shown here is derived from an EMBL/GenBank/DDBJ whole genome shotgun (WGS) entry which is preliminary data.</text>
</comment>
<dbReference type="AlphaFoldDB" id="A0A328CC95"/>
<accession>A0A328CC95</accession>
<keyword evidence="2" id="KW-1185">Reference proteome</keyword>
<gene>
    <name evidence="1" type="ORF">DL240_03645</name>
</gene>
<evidence type="ECO:0000313" key="2">
    <source>
        <dbReference type="Proteomes" id="UP000249169"/>
    </source>
</evidence>
<dbReference type="EMBL" id="QHKO01000001">
    <property type="protein sequence ID" value="RAL25316.1"/>
    <property type="molecule type" value="Genomic_DNA"/>
</dbReference>
<organism evidence="1 2">
    <name type="scientific">Lujinxingia litoralis</name>
    <dbReference type="NCBI Taxonomy" id="2211119"/>
    <lineage>
        <taxon>Bacteria</taxon>
        <taxon>Deltaproteobacteria</taxon>
        <taxon>Bradymonadales</taxon>
        <taxon>Lujinxingiaceae</taxon>
        <taxon>Lujinxingia</taxon>
    </lineage>
</organism>
<sequence>MFTLAAAGSLTVAMVPEADAARRASLGQNRLILDKNDVYLFPQAATEYNNLLSLEYGAAPNAGSGLVLLGNESFAYGLGIYRGDLLSPGTYPYNLGHPNLGNVANPLPGLVDQPHTILDFFVGADMGGGSAGARLSFGNGATRQVDAEDVVDSTSHTFVGLTLGYSMLGDTRVDTGLNIQFNSGNQINGGDDVLDTNRLFVGATARAYLPMAERTELGVLGDINFESRGATTRSYDANGVETGSNEGGTTAFGLVAGAGPVYHIKENTTLAGYGLLGFSTSSTDLDKDTDFDGTGMTNLLLPGLHVAADIQLLDWLYFRTGAQYSYSVTIASSEEDPNAGNNVSDSSSMSGRASNFGWRAGLGVELGNFTLDGAFQSGFIVNGPDFLGGAGGGMFTSVAAGYSF</sequence>
<proteinExistence type="predicted"/>
<evidence type="ECO:0000313" key="1">
    <source>
        <dbReference type="EMBL" id="RAL25316.1"/>
    </source>
</evidence>
<name>A0A328CC95_9DELT</name>